<reference evidence="3" key="1">
    <citation type="journal article" date="2019" name="Int. J. Syst. Evol. Microbiol.">
        <title>The Global Catalogue of Microorganisms (GCM) 10K type strain sequencing project: providing services to taxonomists for standard genome sequencing and annotation.</title>
        <authorList>
            <consortium name="The Broad Institute Genomics Platform"/>
            <consortium name="The Broad Institute Genome Sequencing Center for Infectious Disease"/>
            <person name="Wu L."/>
            <person name="Ma J."/>
        </authorList>
    </citation>
    <scope>NUCLEOTIDE SEQUENCE [LARGE SCALE GENOMIC DNA]</scope>
    <source>
        <strain evidence="3">JCM 14162</strain>
    </source>
</reference>
<sequence length="119" mass="12950">MLNKFALTVAITGSMMASAAHAGISQNSYIAKGETLLLGDNHPKTISFDGQNRGDVAVEILLQNGTSRTPVRSVAPGESFNQTVRENQVMVLRNKSIDQRARVYWHVSGYSSTVNPRSD</sequence>
<proteinExistence type="predicted"/>
<comment type="caution">
    <text evidence="2">The sequence shown here is derived from an EMBL/GenBank/DDBJ whole genome shotgun (WGS) entry which is preliminary data.</text>
</comment>
<keyword evidence="3" id="KW-1185">Reference proteome</keyword>
<organism evidence="2 3">
    <name type="scientific">Parasphingorhabdus litoris</name>
    <dbReference type="NCBI Taxonomy" id="394733"/>
    <lineage>
        <taxon>Bacteria</taxon>
        <taxon>Pseudomonadati</taxon>
        <taxon>Pseudomonadota</taxon>
        <taxon>Alphaproteobacteria</taxon>
        <taxon>Sphingomonadales</taxon>
        <taxon>Sphingomonadaceae</taxon>
        <taxon>Parasphingorhabdus</taxon>
    </lineage>
</organism>
<evidence type="ECO:0000256" key="1">
    <source>
        <dbReference type="SAM" id="SignalP"/>
    </source>
</evidence>
<keyword evidence="1" id="KW-0732">Signal</keyword>
<dbReference type="EMBL" id="BAAAEM010000002">
    <property type="protein sequence ID" value="GAA0464459.1"/>
    <property type="molecule type" value="Genomic_DNA"/>
</dbReference>
<dbReference type="Proteomes" id="UP001500713">
    <property type="component" value="Unassembled WGS sequence"/>
</dbReference>
<evidence type="ECO:0000313" key="3">
    <source>
        <dbReference type="Proteomes" id="UP001500713"/>
    </source>
</evidence>
<feature type="signal peptide" evidence="1">
    <location>
        <begin position="1"/>
        <end position="22"/>
    </location>
</feature>
<accession>A0ABP3JY13</accession>
<dbReference type="RefSeq" id="WP_229954322.1">
    <property type="nucleotide sequence ID" value="NZ_BAAAEM010000002.1"/>
</dbReference>
<protein>
    <submittedName>
        <fullName evidence="2">Uncharacterized protein</fullName>
    </submittedName>
</protein>
<evidence type="ECO:0000313" key="2">
    <source>
        <dbReference type="EMBL" id="GAA0464459.1"/>
    </source>
</evidence>
<name>A0ABP3JY13_9SPHN</name>
<feature type="chain" id="PRO_5047476759" evidence="1">
    <location>
        <begin position="23"/>
        <end position="119"/>
    </location>
</feature>
<gene>
    <name evidence="2" type="ORF">GCM10009096_01180</name>
</gene>